<proteinExistence type="predicted"/>
<organism evidence="3 6">
    <name type="scientific">Saccharopolyspora kobensis</name>
    <dbReference type="NCBI Taxonomy" id="146035"/>
    <lineage>
        <taxon>Bacteria</taxon>
        <taxon>Bacillati</taxon>
        <taxon>Actinomycetota</taxon>
        <taxon>Actinomycetes</taxon>
        <taxon>Pseudonocardiales</taxon>
        <taxon>Pseudonocardiaceae</taxon>
        <taxon>Saccharopolyspora</taxon>
    </lineage>
</organism>
<reference evidence="5 6" key="2">
    <citation type="submission" date="2016-10" db="EMBL/GenBank/DDBJ databases">
        <authorList>
            <person name="Varghese N."/>
            <person name="Submissions S."/>
        </authorList>
    </citation>
    <scope>NUCLEOTIDE SEQUENCE [LARGE SCALE GENOMIC DNA]</scope>
    <source>
        <strain evidence="6">ATCC 20501</strain>
        <strain evidence="4 5">CGMCC 4.3529</strain>
    </source>
</reference>
<reference evidence="3" key="1">
    <citation type="submission" date="2016-10" db="EMBL/GenBank/DDBJ databases">
        <authorList>
            <person name="de Groot N.N."/>
        </authorList>
    </citation>
    <scope>NUCLEOTIDE SEQUENCE [LARGE SCALE GENOMIC DNA]</scope>
    <source>
        <strain evidence="3">ATCC 20501</strain>
    </source>
</reference>
<feature type="transmembrane region" description="Helical" evidence="1">
    <location>
        <begin position="23"/>
        <end position="41"/>
    </location>
</feature>
<dbReference type="GO" id="GO:0016747">
    <property type="term" value="F:acyltransferase activity, transferring groups other than amino-acyl groups"/>
    <property type="evidence" value="ECO:0007669"/>
    <property type="project" value="InterPro"/>
</dbReference>
<gene>
    <name evidence="3" type="ORF">SAMN02982929_05025</name>
    <name evidence="4" type="ORF">SAMN05216506_1083</name>
</gene>
<evidence type="ECO:0000313" key="6">
    <source>
        <dbReference type="Proteomes" id="UP000236729"/>
    </source>
</evidence>
<feature type="transmembrane region" description="Helical" evidence="1">
    <location>
        <begin position="61"/>
        <end position="81"/>
    </location>
</feature>
<keyword evidence="1" id="KW-0812">Transmembrane</keyword>
<keyword evidence="5" id="KW-1185">Reference proteome</keyword>
<keyword evidence="1" id="KW-1133">Transmembrane helix</keyword>
<evidence type="ECO:0000313" key="4">
    <source>
        <dbReference type="EMBL" id="SFD98488.1"/>
    </source>
</evidence>
<dbReference type="InterPro" id="IPR002656">
    <property type="entry name" value="Acyl_transf_3_dom"/>
</dbReference>
<keyword evidence="1" id="KW-0472">Membrane</keyword>
<feature type="transmembrane region" description="Helical" evidence="1">
    <location>
        <begin position="150"/>
        <end position="168"/>
    </location>
</feature>
<feature type="transmembrane region" description="Helical" evidence="1">
    <location>
        <begin position="175"/>
        <end position="193"/>
    </location>
</feature>
<feature type="domain" description="Acyltransferase 3" evidence="2">
    <location>
        <begin position="24"/>
        <end position="349"/>
    </location>
</feature>
<dbReference type="EMBL" id="FOME01000008">
    <property type="protein sequence ID" value="SFD98488.1"/>
    <property type="molecule type" value="Genomic_DNA"/>
</dbReference>
<accession>A0A1H6DVQ1</accession>
<evidence type="ECO:0000256" key="1">
    <source>
        <dbReference type="SAM" id="Phobius"/>
    </source>
</evidence>
<dbReference type="AlphaFoldDB" id="A0A1H6DVQ1"/>
<evidence type="ECO:0000313" key="5">
    <source>
        <dbReference type="Proteomes" id="UP000199690"/>
    </source>
</evidence>
<feature type="transmembrane region" description="Helical" evidence="1">
    <location>
        <begin position="259"/>
        <end position="281"/>
    </location>
</feature>
<keyword evidence="3" id="KW-0378">Hydrolase</keyword>
<name>A0A1H6DVQ1_9PSEU</name>
<feature type="transmembrane region" description="Helical" evidence="1">
    <location>
        <begin position="233"/>
        <end position="253"/>
    </location>
</feature>
<dbReference type="EMBL" id="FNVB01000007">
    <property type="protein sequence ID" value="SEG88833.1"/>
    <property type="molecule type" value="Genomic_DNA"/>
</dbReference>
<evidence type="ECO:0000259" key="2">
    <source>
        <dbReference type="Pfam" id="PF01757"/>
    </source>
</evidence>
<dbReference type="Proteomes" id="UP000236729">
    <property type="component" value="Unassembled WGS sequence"/>
</dbReference>
<protein>
    <submittedName>
        <fullName evidence="3">Peptidoglycan/LPS O-acetylase OafA/YrhL, contains acyltransferase and SGNH-hydrolase domains</fullName>
    </submittedName>
</protein>
<evidence type="ECO:0000313" key="3">
    <source>
        <dbReference type="EMBL" id="SEG88833.1"/>
    </source>
</evidence>
<feature type="transmembrane region" description="Helical" evidence="1">
    <location>
        <begin position="93"/>
        <end position="115"/>
    </location>
</feature>
<sequence>MTRVPEMTPTATKRSSGRSKRKISWDVVRTACVVLVMLYHSTFLSTYLHPEMTPRSVVFPFQVGASLLLVISAYFACVTIGRGTLLRYWWGRMARLVPPFVGAVVVVFLVMRWAAVEGWFYPTRSDLVSNLLMLWNWKPADYWFIDGSHWTVPLQLMGFTAAAALFATKWGHGRRIIVVLWLAVLLPIVQWPLRVSDPSEIYRTVVDGIGVHRWHLFVVGVAIWLWSTRRISLPHFLGMLLACMAGQALHNYAETPEGLVADWGSTIAVCLGMLVVAVTAYGPDWNRVVPNWLAGRISWFAGISYGVFLVHQTIGYIVMRKLDDVGVDPLLQTAAMLITGTVLGWALTRVVERPSHKFLMNTYDTLAARRKARTKTG</sequence>
<feature type="transmembrane region" description="Helical" evidence="1">
    <location>
        <begin position="293"/>
        <end position="318"/>
    </location>
</feature>
<dbReference type="GO" id="GO:0016787">
    <property type="term" value="F:hydrolase activity"/>
    <property type="evidence" value="ECO:0007669"/>
    <property type="project" value="UniProtKB-KW"/>
</dbReference>
<feature type="transmembrane region" description="Helical" evidence="1">
    <location>
        <begin position="330"/>
        <end position="351"/>
    </location>
</feature>
<accession>A0A1I1WVU1</accession>
<keyword evidence="3" id="KW-0808">Transferase</keyword>
<dbReference type="Pfam" id="PF01757">
    <property type="entry name" value="Acyl_transf_3"/>
    <property type="match status" value="1"/>
</dbReference>
<dbReference type="Proteomes" id="UP000199690">
    <property type="component" value="Unassembled WGS sequence"/>
</dbReference>
<feature type="transmembrane region" description="Helical" evidence="1">
    <location>
        <begin position="205"/>
        <end position="226"/>
    </location>
</feature>
<keyword evidence="3" id="KW-0012">Acyltransferase</keyword>